<feature type="transmembrane region" description="Helical" evidence="6">
    <location>
        <begin position="473"/>
        <end position="493"/>
    </location>
</feature>
<feature type="transmembrane region" description="Helical" evidence="6">
    <location>
        <begin position="158"/>
        <end position="176"/>
    </location>
</feature>
<evidence type="ECO:0000256" key="1">
    <source>
        <dbReference type="ARBA" id="ARBA00004651"/>
    </source>
</evidence>
<feature type="transmembrane region" description="Helical" evidence="6">
    <location>
        <begin position="315"/>
        <end position="335"/>
    </location>
</feature>
<dbReference type="EMBL" id="BAABZQ010000001">
    <property type="protein sequence ID" value="GAA6498488.1"/>
    <property type="molecule type" value="Genomic_DNA"/>
</dbReference>
<feature type="transmembrane region" description="Helical" evidence="6">
    <location>
        <begin position="440"/>
        <end position="461"/>
    </location>
</feature>
<evidence type="ECO:0008006" key="9">
    <source>
        <dbReference type="Google" id="ProtNLM"/>
    </source>
</evidence>
<feature type="transmembrane region" description="Helical" evidence="6">
    <location>
        <begin position="7"/>
        <end position="28"/>
    </location>
</feature>
<dbReference type="Proteomes" id="UP001600941">
    <property type="component" value="Unassembled WGS sequence"/>
</dbReference>
<evidence type="ECO:0000256" key="3">
    <source>
        <dbReference type="ARBA" id="ARBA00022692"/>
    </source>
</evidence>
<dbReference type="PANTHER" id="PTHR30250">
    <property type="entry name" value="PST FAMILY PREDICTED COLANIC ACID TRANSPORTER"/>
    <property type="match status" value="1"/>
</dbReference>
<name>A0ABQ0BPN4_9FIRM</name>
<organism evidence="7 8">
    <name type="scientific">Blautia parvula</name>
    <dbReference type="NCBI Taxonomy" id="2877527"/>
    <lineage>
        <taxon>Bacteria</taxon>
        <taxon>Bacillati</taxon>
        <taxon>Bacillota</taxon>
        <taxon>Clostridia</taxon>
        <taxon>Lachnospirales</taxon>
        <taxon>Lachnospiraceae</taxon>
        <taxon>Blautia</taxon>
    </lineage>
</organism>
<evidence type="ECO:0000313" key="8">
    <source>
        <dbReference type="Proteomes" id="UP001600941"/>
    </source>
</evidence>
<evidence type="ECO:0000256" key="4">
    <source>
        <dbReference type="ARBA" id="ARBA00022989"/>
    </source>
</evidence>
<keyword evidence="4 6" id="KW-1133">Transmembrane helix</keyword>
<feature type="transmembrane region" description="Helical" evidence="6">
    <location>
        <begin position="347"/>
        <end position="368"/>
    </location>
</feature>
<proteinExistence type="predicted"/>
<protein>
    <recommendedName>
        <fullName evidence="9">Polysaccharide biosynthesis protein</fullName>
    </recommendedName>
</protein>
<dbReference type="InterPro" id="IPR050833">
    <property type="entry name" value="Poly_Biosynth_Transport"/>
</dbReference>
<evidence type="ECO:0000256" key="6">
    <source>
        <dbReference type="SAM" id="Phobius"/>
    </source>
</evidence>
<reference evidence="7 8" key="1">
    <citation type="submission" date="2024-04" db="EMBL/GenBank/DDBJ databases">
        <title>Defined microbial consortia suppress multidrug-resistant proinflammatory Enterobacteriaceae via ecological control.</title>
        <authorList>
            <person name="Furuichi M."/>
            <person name="Kawaguchi T."/>
            <person name="Pust M."/>
            <person name="Yasuma K."/>
            <person name="Plichta D."/>
            <person name="Hasegawa N."/>
            <person name="Ohya T."/>
            <person name="Bhattarai S."/>
            <person name="Sasajima S."/>
            <person name="Aoto Y."/>
            <person name="Tuganbaev T."/>
            <person name="Yaginuma M."/>
            <person name="Ueda M."/>
            <person name="Okahashi N."/>
            <person name="Amafuji K."/>
            <person name="Kiridooshi Y."/>
            <person name="Sugita K."/>
            <person name="Strazar M."/>
            <person name="Skelly A."/>
            <person name="Suda W."/>
            <person name="Hattori M."/>
            <person name="Nakamoto N."/>
            <person name="Caballero S."/>
            <person name="Norman J."/>
            <person name="Olle B."/>
            <person name="Tanoue T."/>
            <person name="Arita M."/>
            <person name="Bucci V."/>
            <person name="Atarashi K."/>
            <person name="Xavier R."/>
            <person name="Honda K."/>
        </authorList>
    </citation>
    <scope>NUCLEOTIDE SEQUENCE [LARGE SCALE GENOMIC DNA]</scope>
    <source>
        <strain evidence="8">k34-0107-D12</strain>
    </source>
</reference>
<dbReference type="Pfam" id="PF01943">
    <property type="entry name" value="Polysacc_synt"/>
    <property type="match status" value="1"/>
</dbReference>
<keyword evidence="3 6" id="KW-0812">Transmembrane</keyword>
<comment type="caution">
    <text evidence="7">The sequence shown here is derived from an EMBL/GenBank/DDBJ whole genome shotgun (WGS) entry which is preliminary data.</text>
</comment>
<dbReference type="PANTHER" id="PTHR30250:SF26">
    <property type="entry name" value="PSMA PROTEIN"/>
    <property type="match status" value="1"/>
</dbReference>
<evidence type="ECO:0000256" key="2">
    <source>
        <dbReference type="ARBA" id="ARBA00022475"/>
    </source>
</evidence>
<dbReference type="RefSeq" id="WP_227210416.1">
    <property type="nucleotide sequence ID" value="NZ_BAABZQ010000001.1"/>
</dbReference>
<keyword evidence="8" id="KW-1185">Reference proteome</keyword>
<keyword evidence="2" id="KW-1003">Cell membrane</keyword>
<feature type="transmembrane region" description="Helical" evidence="6">
    <location>
        <begin position="88"/>
        <end position="108"/>
    </location>
</feature>
<sequence>MGTNKKTMINVICSLMVLAANVIINFWLSPYIVKNIGVEDNGFITLANNFVTYAQLVAAALNSMAARFISISYVQKDYKKANLYYNSVFWGNLIITVLFLIPAVFTIARLEVMIRIPENIIFDVKVLFSFVFFNFLLTTGVPNWECGTYIANRLDRSYIPQMGTALFRCLFLFLIFTVMAPKVYYVGMASSAVTVLLLLFNWYNTHKLTPELKVFLRPKEMICSKDAIRKLVGSGIWNTISNVGNILLSGLDLIICNLFLGAAAMGILSLSKILPNYMQQLSAAIRGAFAPELTINYAKGDKTAIFRDMNRAMKLTSIVMTIPIAVIVVLGDKFFQLWVPSQDAELLQILSVLSILGYMFTSGIQILYNVFTTVNRVKENAAAMLISGCISCLITLIFVKFTDFGIYAVAGVSTVCNLARNMVFTLPAASKYLGFKWNRFYSQVAMTVGSSGILIFVGFLVKRILPDGSWPGLIFSAVVLGGIGLLINIAVILEKDDRQYLLEWIRSKIS</sequence>
<evidence type="ECO:0000256" key="5">
    <source>
        <dbReference type="ARBA" id="ARBA00023136"/>
    </source>
</evidence>
<accession>A0ABQ0BPN4</accession>
<comment type="subcellular location">
    <subcellularLocation>
        <location evidence="1">Cell membrane</location>
        <topology evidence="1">Multi-pass membrane protein</topology>
    </subcellularLocation>
</comment>
<feature type="transmembrane region" description="Helical" evidence="6">
    <location>
        <begin position="183"/>
        <end position="203"/>
    </location>
</feature>
<feature type="transmembrane region" description="Helical" evidence="6">
    <location>
        <begin position="405"/>
        <end position="428"/>
    </location>
</feature>
<evidence type="ECO:0000313" key="7">
    <source>
        <dbReference type="EMBL" id="GAA6498488.1"/>
    </source>
</evidence>
<gene>
    <name evidence="7" type="ORF">K340107D12_13040</name>
</gene>
<feature type="transmembrane region" description="Helical" evidence="6">
    <location>
        <begin position="380"/>
        <end position="399"/>
    </location>
</feature>
<keyword evidence="5 6" id="KW-0472">Membrane</keyword>
<dbReference type="InterPro" id="IPR002797">
    <property type="entry name" value="Polysacc_synth"/>
</dbReference>
<feature type="transmembrane region" description="Helical" evidence="6">
    <location>
        <begin position="120"/>
        <end position="138"/>
    </location>
</feature>